<evidence type="ECO:0000313" key="10">
    <source>
        <dbReference type="EMBL" id="CAD1834615.1"/>
    </source>
</evidence>
<feature type="region of interest" description="Disordered" evidence="9">
    <location>
        <begin position="1"/>
        <end position="30"/>
    </location>
</feature>
<comment type="subunit">
    <text evidence="7">Heterotrimeric transcription factor composed of three components, NF-YA, NF-YB and NF-YC. NF-YB and NF-YC must interact and dimerize for NF-YA association and DNA binding.</text>
</comment>
<evidence type="ECO:0000256" key="4">
    <source>
        <dbReference type="ARBA" id="ARBA00023159"/>
    </source>
</evidence>
<dbReference type="Gene3D" id="6.10.250.2430">
    <property type="match status" value="1"/>
</dbReference>
<comment type="function">
    <text evidence="8">Component of the sequence-specific heterotrimeric transcription factor (NF-Y) which specifically recognizes a 5'-CCAAT-3' box motif found in the promoters of its target genes.</text>
</comment>
<keyword evidence="5 8" id="KW-0804">Transcription</keyword>
<keyword evidence="2 8" id="KW-0805">Transcription regulation</keyword>
<organism evidence="10">
    <name type="scientific">Ananas comosus var. bracteatus</name>
    <name type="common">red pineapple</name>
    <dbReference type="NCBI Taxonomy" id="296719"/>
    <lineage>
        <taxon>Eukaryota</taxon>
        <taxon>Viridiplantae</taxon>
        <taxon>Streptophyta</taxon>
        <taxon>Embryophyta</taxon>
        <taxon>Tracheophyta</taxon>
        <taxon>Spermatophyta</taxon>
        <taxon>Magnoliopsida</taxon>
        <taxon>Liliopsida</taxon>
        <taxon>Poales</taxon>
        <taxon>Bromeliaceae</taxon>
        <taxon>Bromelioideae</taxon>
        <taxon>Ananas</taxon>
    </lineage>
</organism>
<sequence length="219" mass="23965">MTSSNQSSSDYSESNEQQKQSNSVLHSGSSATGQYYPGATSVPMEYMVPIGHIEMGQTVAQIAYPFVDPYCRGIIAAYGAQTAVHHPSMGLPPISMLMTNDAVEPVYVNAKQYQGILRRRQSRAKAESENKLIKSRKPYLHESRHLHAVRRARGSGGRFIKSKSTEKQDNEADPHEMQKPLSMNHPSIDPSENKAKAAEVSGFEKSPLNNGTASAQSTA</sequence>
<evidence type="ECO:0000256" key="7">
    <source>
        <dbReference type="ARBA" id="ARBA00025911"/>
    </source>
</evidence>
<dbReference type="SMART" id="SM00521">
    <property type="entry name" value="CBF"/>
    <property type="match status" value="1"/>
</dbReference>
<feature type="compositionally biased region" description="Low complexity" evidence="9">
    <location>
        <begin position="1"/>
        <end position="23"/>
    </location>
</feature>
<feature type="compositionally biased region" description="Basic and acidic residues" evidence="9">
    <location>
        <begin position="163"/>
        <end position="178"/>
    </location>
</feature>
<accession>A0A6V7PV46</accession>
<evidence type="ECO:0000256" key="9">
    <source>
        <dbReference type="SAM" id="MobiDB-lite"/>
    </source>
</evidence>
<feature type="region of interest" description="Disordered" evidence="9">
    <location>
        <begin position="120"/>
        <end position="219"/>
    </location>
</feature>
<dbReference type="PROSITE" id="PS51152">
    <property type="entry name" value="NFYA_HAP2_2"/>
    <property type="match status" value="1"/>
</dbReference>
<comment type="similarity">
    <text evidence="8">Belongs to the NFYA/HAP2 subunit family.</text>
</comment>
<dbReference type="GO" id="GO:0003677">
    <property type="term" value="F:DNA binding"/>
    <property type="evidence" value="ECO:0007669"/>
    <property type="project" value="UniProtKB-KW"/>
</dbReference>
<dbReference type="PANTHER" id="PTHR12632">
    <property type="entry name" value="TRANSCRIPTION FACTOR NF-Y ALPHA-RELATED"/>
    <property type="match status" value="1"/>
</dbReference>
<proteinExistence type="inferred from homology"/>
<evidence type="ECO:0000256" key="5">
    <source>
        <dbReference type="ARBA" id="ARBA00023163"/>
    </source>
</evidence>
<dbReference type="Pfam" id="PF02045">
    <property type="entry name" value="CBFB_NFYA"/>
    <property type="match status" value="1"/>
</dbReference>
<feature type="compositionally biased region" description="Polar residues" evidence="9">
    <location>
        <begin position="207"/>
        <end position="219"/>
    </location>
</feature>
<reference evidence="10" key="1">
    <citation type="submission" date="2020-07" db="EMBL/GenBank/DDBJ databases">
        <authorList>
            <person name="Lin J."/>
        </authorList>
    </citation>
    <scope>NUCLEOTIDE SEQUENCE</scope>
</reference>
<keyword evidence="4" id="KW-0010">Activator</keyword>
<evidence type="ECO:0000256" key="6">
    <source>
        <dbReference type="ARBA" id="ARBA00023242"/>
    </source>
</evidence>
<evidence type="ECO:0000256" key="3">
    <source>
        <dbReference type="ARBA" id="ARBA00023125"/>
    </source>
</evidence>
<dbReference type="EMBL" id="LR862152">
    <property type="protein sequence ID" value="CAD1834615.1"/>
    <property type="molecule type" value="Genomic_DNA"/>
</dbReference>
<dbReference type="GO" id="GO:0003700">
    <property type="term" value="F:DNA-binding transcription factor activity"/>
    <property type="evidence" value="ECO:0007669"/>
    <property type="project" value="UniProtKB-UniRule"/>
</dbReference>
<evidence type="ECO:0000256" key="8">
    <source>
        <dbReference type="RuleBase" id="RU367155"/>
    </source>
</evidence>
<dbReference type="PRINTS" id="PR00616">
    <property type="entry name" value="CCAATSUBUNTB"/>
</dbReference>
<gene>
    <name evidence="10" type="ORF">CB5_LOCUS17826</name>
</gene>
<name>A0A6V7PV46_ANACO</name>
<dbReference type="InterPro" id="IPR018362">
    <property type="entry name" value="CCAAT-binding_factor_CS"/>
</dbReference>
<dbReference type="AlphaFoldDB" id="A0A6V7PV46"/>
<keyword evidence="3 8" id="KW-0238">DNA-binding</keyword>
<evidence type="ECO:0000256" key="1">
    <source>
        <dbReference type="ARBA" id="ARBA00004123"/>
    </source>
</evidence>
<evidence type="ECO:0000256" key="2">
    <source>
        <dbReference type="ARBA" id="ARBA00023015"/>
    </source>
</evidence>
<protein>
    <recommendedName>
        <fullName evidence="8">Nuclear transcription factor Y subunit</fullName>
    </recommendedName>
</protein>
<dbReference type="InterPro" id="IPR001289">
    <property type="entry name" value="NFYA"/>
</dbReference>
<dbReference type="PROSITE" id="PS00686">
    <property type="entry name" value="NFYA_HAP2_1"/>
    <property type="match status" value="1"/>
</dbReference>
<dbReference type="GO" id="GO:0016602">
    <property type="term" value="C:CCAAT-binding factor complex"/>
    <property type="evidence" value="ECO:0007669"/>
    <property type="project" value="InterPro"/>
</dbReference>
<keyword evidence="6 8" id="KW-0539">Nucleus</keyword>
<comment type="subcellular location">
    <subcellularLocation>
        <location evidence="1 8">Nucleus</location>
    </subcellularLocation>
</comment>